<reference evidence="3 4" key="1">
    <citation type="journal article" date="1994" name="Int. J. Syst. Bacteriol.">
        <title>Phylogenetic positions of novel aerobic, bacteriochlorophyll a-containing bacteria and description of Roseococcus thiosulfatophilus gen. nov., sp. nov., Erythromicrobium ramosum gen. nov., sp. nov., and Erythrobacter litoralis sp. nov.</title>
        <authorList>
            <person name="Yurkov V."/>
            <person name="Stackebrandt E."/>
            <person name="Holmes A."/>
            <person name="Fuerst J.A."/>
            <person name="Hugenholtz P."/>
            <person name="Golecki J."/>
            <person name="Gad'on N."/>
            <person name="Gorlenko V.M."/>
            <person name="Kompantseva E.I."/>
            <person name="Drews G."/>
        </authorList>
    </citation>
    <scope>NUCLEOTIDE SEQUENCE [LARGE SCALE GENOMIC DNA]</scope>
    <source>
        <strain evidence="3 4">KR-99</strain>
    </source>
</reference>
<keyword evidence="4" id="KW-1185">Reference proteome</keyword>
<evidence type="ECO:0000256" key="1">
    <source>
        <dbReference type="SAM" id="MobiDB-lite"/>
    </source>
</evidence>
<evidence type="ECO:0000259" key="2">
    <source>
        <dbReference type="Pfam" id="PF13628"/>
    </source>
</evidence>
<evidence type="ECO:0000313" key="4">
    <source>
        <dbReference type="Proteomes" id="UP000589292"/>
    </source>
</evidence>
<feature type="domain" description="DUF4142" evidence="2">
    <location>
        <begin position="58"/>
        <end position="188"/>
    </location>
</feature>
<gene>
    <name evidence="3" type="ORF">FG486_06595</name>
</gene>
<dbReference type="InterPro" id="IPR025419">
    <property type="entry name" value="DUF4142"/>
</dbReference>
<dbReference type="Pfam" id="PF13628">
    <property type="entry name" value="DUF4142"/>
    <property type="match status" value="1"/>
</dbReference>
<proteinExistence type="predicted"/>
<name>A0A7V8U825_9SPHN</name>
<comment type="caution">
    <text evidence="3">The sequence shown here is derived from an EMBL/GenBank/DDBJ whole genome shotgun (WGS) entry which is preliminary data.</text>
</comment>
<dbReference type="PANTHER" id="PTHR38593:SF1">
    <property type="entry name" value="BLR2558 PROTEIN"/>
    <property type="match status" value="1"/>
</dbReference>
<dbReference type="PROSITE" id="PS51257">
    <property type="entry name" value="PROKAR_LIPOPROTEIN"/>
    <property type="match status" value="1"/>
</dbReference>
<accession>A0A7V8U825</accession>
<feature type="compositionally biased region" description="Low complexity" evidence="1">
    <location>
        <begin position="191"/>
        <end position="200"/>
    </location>
</feature>
<feature type="compositionally biased region" description="Polar residues" evidence="1">
    <location>
        <begin position="208"/>
        <end position="239"/>
    </location>
</feature>
<dbReference type="Proteomes" id="UP000589292">
    <property type="component" value="Unassembled WGS sequence"/>
</dbReference>
<dbReference type="AlphaFoldDB" id="A0A7V8U825"/>
<feature type="region of interest" description="Disordered" evidence="1">
    <location>
        <begin position="191"/>
        <end position="239"/>
    </location>
</feature>
<protein>
    <submittedName>
        <fullName evidence="3">DUF4142 domain-containing protein</fullName>
    </submittedName>
</protein>
<dbReference type="InterPro" id="IPR012347">
    <property type="entry name" value="Ferritin-like"/>
</dbReference>
<sequence length="239" mass="25050">MRNMAILTAALLVAACNAPDGARSDTADGDAADMQQGDMATNAADDPAMAAAPVSTGAYVAQAANSDMYEIQAGELAAKNGQSQQVKDFGRMMVTDHTKSSQDMKAMVTRANLGTQPPARLDAEHQAMIDRLKSAKGEAFDREYMTQQMAAHRKALALHQGYAQSGDNTELKGFATQVIPVIQKHHDWLEQNGQGANGTTAGVGTGNRSGTMQDGSMGTANESSSANRAPRATGSTTDQ</sequence>
<organism evidence="3 4">
    <name type="scientific">Sphingomonas ursincola</name>
    <dbReference type="NCBI Taxonomy" id="56361"/>
    <lineage>
        <taxon>Bacteria</taxon>
        <taxon>Pseudomonadati</taxon>
        <taxon>Pseudomonadota</taxon>
        <taxon>Alphaproteobacteria</taxon>
        <taxon>Sphingomonadales</taxon>
        <taxon>Sphingomonadaceae</taxon>
        <taxon>Sphingomonas</taxon>
    </lineage>
</organism>
<dbReference type="EMBL" id="VDES01000002">
    <property type="protein sequence ID" value="MBA1374002.1"/>
    <property type="molecule type" value="Genomic_DNA"/>
</dbReference>
<dbReference type="PANTHER" id="PTHR38593">
    <property type="entry name" value="BLR2558 PROTEIN"/>
    <property type="match status" value="1"/>
</dbReference>
<dbReference type="Gene3D" id="1.20.1260.10">
    <property type="match status" value="1"/>
</dbReference>
<evidence type="ECO:0000313" key="3">
    <source>
        <dbReference type="EMBL" id="MBA1374002.1"/>
    </source>
</evidence>